<proteinExistence type="inferred from homology"/>
<dbReference type="CDD" id="cd02801">
    <property type="entry name" value="DUS_like_FMN"/>
    <property type="match status" value="1"/>
</dbReference>
<accession>E4XKZ6</accession>
<keyword evidence="4 5" id="KW-0560">Oxidoreductase</keyword>
<dbReference type="AlphaFoldDB" id="E4XKZ6"/>
<dbReference type="EMBL" id="FN653066">
    <property type="protein sequence ID" value="CBY25064.1"/>
    <property type="molecule type" value="Genomic_DNA"/>
</dbReference>
<evidence type="ECO:0000256" key="7">
    <source>
        <dbReference type="PIRSR" id="PIRSR006621-2"/>
    </source>
</evidence>
<feature type="binding site" evidence="7">
    <location>
        <position position="54"/>
    </location>
    <ligand>
        <name>FMN</name>
        <dbReference type="ChEBI" id="CHEBI:58210"/>
    </ligand>
</feature>
<comment type="function">
    <text evidence="5">Catalyzes the synthesis of dihydrouridine, a modified base found in the D-loop of most tRNAs.</text>
</comment>
<protein>
    <recommendedName>
        <fullName evidence="5">tRNA-dihydrouridine synthase</fullName>
        <ecNumber evidence="5">1.3.1.-</ecNumber>
    </recommendedName>
</protein>
<keyword evidence="10" id="KW-1185">Reference proteome</keyword>
<reference evidence="9" key="1">
    <citation type="journal article" date="2010" name="Science">
        <title>Plasticity of animal genome architecture unmasked by rapid evolution of a pelagic tunicate.</title>
        <authorList>
            <person name="Denoeud F."/>
            <person name="Henriet S."/>
            <person name="Mungpakdee S."/>
            <person name="Aury J.M."/>
            <person name="Da Silva C."/>
            <person name="Brinkmann H."/>
            <person name="Mikhaleva J."/>
            <person name="Olsen L.C."/>
            <person name="Jubin C."/>
            <person name="Canestro C."/>
            <person name="Bouquet J.M."/>
            <person name="Danks G."/>
            <person name="Poulain J."/>
            <person name="Campsteijn C."/>
            <person name="Adamski M."/>
            <person name="Cross I."/>
            <person name="Yadetie F."/>
            <person name="Muffato M."/>
            <person name="Louis A."/>
            <person name="Butcher S."/>
            <person name="Tsagkogeorga G."/>
            <person name="Konrad A."/>
            <person name="Singh S."/>
            <person name="Jensen M.F."/>
            <person name="Cong E.H."/>
            <person name="Eikeseth-Otteraa H."/>
            <person name="Noel B."/>
            <person name="Anthouard V."/>
            <person name="Porcel B.M."/>
            <person name="Kachouri-Lafond R."/>
            <person name="Nishino A."/>
            <person name="Ugolini M."/>
            <person name="Chourrout P."/>
            <person name="Nishida H."/>
            <person name="Aasland R."/>
            <person name="Huzurbazar S."/>
            <person name="Westhof E."/>
            <person name="Delsuc F."/>
            <person name="Lehrach H."/>
            <person name="Reinhardt R."/>
            <person name="Weissenbach J."/>
            <person name="Roy S.W."/>
            <person name="Artiguenave F."/>
            <person name="Postlethwait J.H."/>
            <person name="Manak J.R."/>
            <person name="Thompson E.M."/>
            <person name="Jaillon O."/>
            <person name="Du Pasquier L."/>
            <person name="Boudinot P."/>
            <person name="Liberles D.A."/>
            <person name="Volff J.N."/>
            <person name="Philippe H."/>
            <person name="Lenhard B."/>
            <person name="Roest Crollius H."/>
            <person name="Wincker P."/>
            <person name="Chourrout D."/>
        </authorList>
    </citation>
    <scope>NUCLEOTIDE SEQUENCE [LARGE SCALE GENOMIC DNA]</scope>
</reference>
<comment type="similarity">
    <text evidence="5">Belongs to the dus family.</text>
</comment>
<feature type="binding site" evidence="7">
    <location>
        <begin position="207"/>
        <end position="208"/>
    </location>
    <ligand>
        <name>FMN</name>
        <dbReference type="ChEBI" id="CHEBI:58210"/>
    </ligand>
</feature>
<dbReference type="InterPro" id="IPR001269">
    <property type="entry name" value="DUS_fam"/>
</dbReference>
<dbReference type="InParanoid" id="E4XKZ6"/>
<feature type="binding site" evidence="7">
    <location>
        <position position="153"/>
    </location>
    <ligand>
        <name>FMN</name>
        <dbReference type="ChEBI" id="CHEBI:58210"/>
    </ligand>
</feature>
<dbReference type="Proteomes" id="UP000001307">
    <property type="component" value="Unassembled WGS sequence"/>
</dbReference>
<dbReference type="GO" id="GO:0050660">
    <property type="term" value="F:flavin adenine dinucleotide binding"/>
    <property type="evidence" value="ECO:0007669"/>
    <property type="project" value="InterPro"/>
</dbReference>
<comment type="cofactor">
    <cofactor evidence="5 7">
        <name>FMN</name>
        <dbReference type="ChEBI" id="CHEBI:58210"/>
    </cofactor>
</comment>
<keyword evidence="2 5" id="KW-0288">FMN</keyword>
<dbReference type="Gene3D" id="3.20.20.70">
    <property type="entry name" value="Aldolase class I"/>
    <property type="match status" value="1"/>
</dbReference>
<dbReference type="Pfam" id="PF01207">
    <property type="entry name" value="Dus"/>
    <property type="match status" value="1"/>
</dbReference>
<evidence type="ECO:0000259" key="8">
    <source>
        <dbReference type="Pfam" id="PF01207"/>
    </source>
</evidence>
<gene>
    <name evidence="9" type="ORF">GSOID_T00014367001</name>
</gene>
<dbReference type="GO" id="GO:0017150">
    <property type="term" value="F:tRNA dihydrouridine synthase activity"/>
    <property type="evidence" value="ECO:0007669"/>
    <property type="project" value="InterPro"/>
</dbReference>
<dbReference type="FunCoup" id="E4XKZ6">
    <property type="interactions" value="385"/>
</dbReference>
<dbReference type="EC" id="1.3.1.-" evidence="5"/>
<evidence type="ECO:0000256" key="4">
    <source>
        <dbReference type="ARBA" id="ARBA00023002"/>
    </source>
</evidence>
<dbReference type="PANTHER" id="PTHR11082:SF31">
    <property type="entry name" value="TRNA-DIHYDROURIDINE(20A_20B) SYNTHASE [NAD(P)+]-LIKE"/>
    <property type="match status" value="1"/>
</dbReference>
<keyword evidence="1 5" id="KW-0285">Flavoprotein</keyword>
<evidence type="ECO:0000256" key="6">
    <source>
        <dbReference type="PIRSR" id="PIRSR006621-1"/>
    </source>
</evidence>
<dbReference type="OrthoDB" id="9977870at2759"/>
<sequence length="286" mass="32345">MVRYSRLPFRALCRKFNVDVCFSPMLISDSFINSASARDADLRSNAEDGPLVVQFAANKGEDFAKVAQMLYGHCEGIDLNCGCPQRWVNALNYGDILMKQPELLADIVLQARRAIPDSEFSISVKTRVFDDLHTTIEMARRIEKAGATMLSIHGRTHGERDHPVRIETISTIVETLSIPVNYNGSIRTREDAQLAYESTGVGGVMVARGLLHNPGLFDDRRLGDPEVLTEWTKIALELGIPYSSYHKHLMYMLDKVTTRPETRVFNSLQSMLQAVSWLRERNYIYC</sequence>
<dbReference type="InterPro" id="IPR035587">
    <property type="entry name" value="DUS-like_FMN-bd"/>
</dbReference>
<feature type="active site" description="Proton donor" evidence="6">
    <location>
        <position position="83"/>
    </location>
</feature>
<dbReference type="PIRSF" id="PIRSF006621">
    <property type="entry name" value="Dus"/>
    <property type="match status" value="1"/>
</dbReference>
<evidence type="ECO:0000313" key="10">
    <source>
        <dbReference type="Proteomes" id="UP000001307"/>
    </source>
</evidence>
<keyword evidence="7" id="KW-0547">Nucleotide-binding</keyword>
<evidence type="ECO:0000256" key="1">
    <source>
        <dbReference type="ARBA" id="ARBA00022630"/>
    </source>
</evidence>
<evidence type="ECO:0000313" key="9">
    <source>
        <dbReference type="EMBL" id="CBY25064.1"/>
    </source>
</evidence>
<evidence type="ECO:0000256" key="2">
    <source>
        <dbReference type="ARBA" id="ARBA00022643"/>
    </source>
</evidence>
<dbReference type="PANTHER" id="PTHR11082">
    <property type="entry name" value="TRNA-DIHYDROURIDINE SYNTHASE"/>
    <property type="match status" value="1"/>
</dbReference>
<name>E4XKZ6_OIKDI</name>
<feature type="domain" description="DUS-like FMN-binding" evidence="8">
    <location>
        <begin position="1"/>
        <end position="257"/>
    </location>
</feature>
<dbReference type="SUPFAM" id="SSF51395">
    <property type="entry name" value="FMN-linked oxidoreductases"/>
    <property type="match status" value="1"/>
</dbReference>
<keyword evidence="3 5" id="KW-0819">tRNA processing</keyword>
<evidence type="ECO:0000256" key="5">
    <source>
        <dbReference type="PIRNR" id="PIRNR006621"/>
    </source>
</evidence>
<organism evidence="9">
    <name type="scientific">Oikopleura dioica</name>
    <name type="common">Tunicate</name>
    <dbReference type="NCBI Taxonomy" id="34765"/>
    <lineage>
        <taxon>Eukaryota</taxon>
        <taxon>Metazoa</taxon>
        <taxon>Chordata</taxon>
        <taxon>Tunicata</taxon>
        <taxon>Appendicularia</taxon>
        <taxon>Copelata</taxon>
        <taxon>Oikopleuridae</taxon>
        <taxon>Oikopleura</taxon>
    </lineage>
</organism>
<dbReference type="InterPro" id="IPR013785">
    <property type="entry name" value="Aldolase_TIM"/>
</dbReference>
<evidence type="ECO:0000256" key="3">
    <source>
        <dbReference type="ARBA" id="ARBA00022694"/>
    </source>
</evidence>